<evidence type="ECO:0000313" key="6">
    <source>
        <dbReference type="EMBL" id="MPM90119.1"/>
    </source>
</evidence>
<feature type="domain" description="Sugar-binding" evidence="5">
    <location>
        <begin position="3"/>
        <end position="84"/>
    </location>
</feature>
<sequence>MPREMLHDLLKDGFVGDIAMIPFKKDGTWKDNGNVIGIDGETLKKIPNVVIICKGAEKTNAVIGAIHTGCVDTVIIDKEIALEIAKQYKLVKER</sequence>
<evidence type="ECO:0000256" key="3">
    <source>
        <dbReference type="ARBA" id="ARBA00023125"/>
    </source>
</evidence>
<name>A0A645DLE8_9ZZZZ</name>
<gene>
    <name evidence="6" type="ORF">SDC9_137236</name>
</gene>
<evidence type="ECO:0000256" key="2">
    <source>
        <dbReference type="ARBA" id="ARBA00023015"/>
    </source>
</evidence>
<keyword evidence="3" id="KW-0238">DNA-binding</keyword>
<dbReference type="PANTHER" id="PTHR34294">
    <property type="entry name" value="TRANSCRIPTIONAL REGULATOR-RELATED"/>
    <property type="match status" value="1"/>
</dbReference>
<protein>
    <recommendedName>
        <fullName evidence="5">Sugar-binding domain-containing protein</fullName>
    </recommendedName>
</protein>
<dbReference type="Pfam" id="PF04198">
    <property type="entry name" value="Sugar-bind"/>
    <property type="match status" value="1"/>
</dbReference>
<dbReference type="SUPFAM" id="SSF100950">
    <property type="entry name" value="NagB/RpiA/CoA transferase-like"/>
    <property type="match status" value="1"/>
</dbReference>
<accession>A0A645DLE8</accession>
<dbReference type="InterPro" id="IPR007324">
    <property type="entry name" value="Sugar-bd_dom_put"/>
</dbReference>
<dbReference type="PANTHER" id="PTHR34294:SF1">
    <property type="entry name" value="TRANSCRIPTIONAL REGULATOR LSRR"/>
    <property type="match status" value="1"/>
</dbReference>
<proteinExistence type="inferred from homology"/>
<evidence type="ECO:0000256" key="1">
    <source>
        <dbReference type="ARBA" id="ARBA00010466"/>
    </source>
</evidence>
<comment type="caution">
    <text evidence="6">The sequence shown here is derived from an EMBL/GenBank/DDBJ whole genome shotgun (WGS) entry which is preliminary data.</text>
</comment>
<dbReference type="InterPro" id="IPR037171">
    <property type="entry name" value="NagB/RpiA_transferase-like"/>
</dbReference>
<reference evidence="6" key="1">
    <citation type="submission" date="2019-08" db="EMBL/GenBank/DDBJ databases">
        <authorList>
            <person name="Kucharzyk K."/>
            <person name="Murdoch R.W."/>
            <person name="Higgins S."/>
            <person name="Loffler F."/>
        </authorList>
    </citation>
    <scope>NUCLEOTIDE SEQUENCE</scope>
</reference>
<comment type="similarity">
    <text evidence="1">Belongs to the SorC transcriptional regulatory family.</text>
</comment>
<evidence type="ECO:0000259" key="5">
    <source>
        <dbReference type="Pfam" id="PF04198"/>
    </source>
</evidence>
<keyword evidence="4" id="KW-0804">Transcription</keyword>
<dbReference type="InterPro" id="IPR051054">
    <property type="entry name" value="SorC_transcr_regulators"/>
</dbReference>
<dbReference type="GO" id="GO:0003677">
    <property type="term" value="F:DNA binding"/>
    <property type="evidence" value="ECO:0007669"/>
    <property type="project" value="UniProtKB-KW"/>
</dbReference>
<organism evidence="6">
    <name type="scientific">bioreactor metagenome</name>
    <dbReference type="NCBI Taxonomy" id="1076179"/>
    <lineage>
        <taxon>unclassified sequences</taxon>
        <taxon>metagenomes</taxon>
        <taxon>ecological metagenomes</taxon>
    </lineage>
</organism>
<dbReference type="AlphaFoldDB" id="A0A645DLE8"/>
<dbReference type="EMBL" id="VSSQ01037434">
    <property type="protein sequence ID" value="MPM90119.1"/>
    <property type="molecule type" value="Genomic_DNA"/>
</dbReference>
<dbReference type="GO" id="GO:0030246">
    <property type="term" value="F:carbohydrate binding"/>
    <property type="evidence" value="ECO:0007669"/>
    <property type="project" value="InterPro"/>
</dbReference>
<dbReference type="Gene3D" id="3.40.50.1360">
    <property type="match status" value="1"/>
</dbReference>
<evidence type="ECO:0000256" key="4">
    <source>
        <dbReference type="ARBA" id="ARBA00023163"/>
    </source>
</evidence>
<keyword evidence="2" id="KW-0805">Transcription regulation</keyword>